<comment type="caution">
    <text evidence="2">The sequence shown here is derived from an EMBL/GenBank/DDBJ whole genome shotgun (WGS) entry which is preliminary data.</text>
</comment>
<accession>A0A2G9I698</accession>
<dbReference type="InterPro" id="IPR050464">
    <property type="entry name" value="Zeta_carotene_desat/Oxidored"/>
</dbReference>
<evidence type="ECO:0000313" key="3">
    <source>
        <dbReference type="Proteomes" id="UP000231279"/>
    </source>
</evidence>
<dbReference type="PANTHER" id="PTHR42923">
    <property type="entry name" value="PROTOPORPHYRINOGEN OXIDASE"/>
    <property type="match status" value="1"/>
</dbReference>
<reference evidence="3" key="1">
    <citation type="journal article" date="2018" name="Gigascience">
        <title>Genome assembly of the Pink Ipe (Handroanthus impetiginosus, Bignoniaceae), a highly valued, ecologically keystone Neotropical timber forest tree.</title>
        <authorList>
            <person name="Silva-Junior O.B."/>
            <person name="Grattapaglia D."/>
            <person name="Novaes E."/>
            <person name="Collevatti R.G."/>
        </authorList>
    </citation>
    <scope>NUCLEOTIDE SEQUENCE [LARGE SCALE GENOMIC DNA]</scope>
    <source>
        <strain evidence="3">cv. UFG-1</strain>
    </source>
</reference>
<keyword evidence="2" id="KW-0560">Oxidoreductase</keyword>
<dbReference type="PRINTS" id="PR00419">
    <property type="entry name" value="ADXRDTASE"/>
</dbReference>
<feature type="domain" description="Amine oxidase" evidence="1">
    <location>
        <begin position="13"/>
        <end position="278"/>
    </location>
</feature>
<dbReference type="Gene3D" id="1.10.405.20">
    <property type="match status" value="1"/>
</dbReference>
<dbReference type="PANTHER" id="PTHR42923:SF17">
    <property type="entry name" value="AMINE OXIDASE DOMAIN-CONTAINING PROTEIN"/>
    <property type="match status" value="1"/>
</dbReference>
<dbReference type="Gene3D" id="3.50.50.60">
    <property type="entry name" value="FAD/NAD(P)-binding domain"/>
    <property type="match status" value="1"/>
</dbReference>
<gene>
    <name evidence="2" type="ORF">CDL12_01977</name>
</gene>
<dbReference type="InterPro" id="IPR002937">
    <property type="entry name" value="Amino_oxidase"/>
</dbReference>
<dbReference type="Gene3D" id="3.30.70.1990">
    <property type="match status" value="1"/>
</dbReference>
<dbReference type="SUPFAM" id="SSF51905">
    <property type="entry name" value="FAD/NAD(P)-binding domain"/>
    <property type="match status" value="1"/>
</dbReference>
<sequence>MSKVRVAVVGGGISGLMSAYVLAKEGMEVVLYEKEDYLGGHANTVMVDGTQLDIGFIIFNRVTYPNMMELFESLGVDMEPCEMSFSVSLAQGQGCEWGTRNGLSSLFAQKKNAFNPSFWRMIREIMKFNDDALNFCSYIEEIENNQEIDRNETLENFVQSHGYSELFKKAFLIPFCASIWSCSEGVMSFSAYSVLSFFLNHHALQLYGRPQWLTVKGRSQDYVNKVRKELELRGCQIRTNSQVCSVLTIDEGCTVTCKDGSEEVYNGCIIAAHAPDALKMLGKQATYDESRILGAFQYAKRFSSMFSFNI</sequence>
<dbReference type="EC" id="1.3.99.27" evidence="2"/>
<dbReference type="Pfam" id="PF01593">
    <property type="entry name" value="Amino_oxidase"/>
    <property type="match status" value="1"/>
</dbReference>
<proteinExistence type="predicted"/>
<organism evidence="2 3">
    <name type="scientific">Handroanthus impetiginosus</name>
    <dbReference type="NCBI Taxonomy" id="429701"/>
    <lineage>
        <taxon>Eukaryota</taxon>
        <taxon>Viridiplantae</taxon>
        <taxon>Streptophyta</taxon>
        <taxon>Embryophyta</taxon>
        <taxon>Tracheophyta</taxon>
        <taxon>Spermatophyta</taxon>
        <taxon>Magnoliopsida</taxon>
        <taxon>eudicotyledons</taxon>
        <taxon>Gunneridae</taxon>
        <taxon>Pentapetalae</taxon>
        <taxon>asterids</taxon>
        <taxon>lamiids</taxon>
        <taxon>Lamiales</taxon>
        <taxon>Bignoniaceae</taxon>
        <taxon>Crescentiina</taxon>
        <taxon>Tabebuia alliance</taxon>
        <taxon>Handroanthus</taxon>
    </lineage>
</organism>
<evidence type="ECO:0000313" key="2">
    <source>
        <dbReference type="EMBL" id="PIN25282.1"/>
    </source>
</evidence>
<evidence type="ECO:0000259" key="1">
    <source>
        <dbReference type="Pfam" id="PF01593"/>
    </source>
</evidence>
<dbReference type="AlphaFoldDB" id="A0A2G9I698"/>
<dbReference type="EMBL" id="NKXS01000274">
    <property type="protein sequence ID" value="PIN25282.1"/>
    <property type="molecule type" value="Genomic_DNA"/>
</dbReference>
<dbReference type="OrthoDB" id="908171at2759"/>
<dbReference type="STRING" id="429701.A0A2G9I698"/>
<name>A0A2G9I698_9LAMI</name>
<dbReference type="Proteomes" id="UP000231279">
    <property type="component" value="Unassembled WGS sequence"/>
</dbReference>
<dbReference type="GO" id="GO:0016491">
    <property type="term" value="F:oxidoreductase activity"/>
    <property type="evidence" value="ECO:0007669"/>
    <property type="project" value="UniProtKB-KW"/>
</dbReference>
<keyword evidence="3" id="KW-1185">Reference proteome</keyword>
<dbReference type="InterPro" id="IPR036188">
    <property type="entry name" value="FAD/NAD-bd_sf"/>
</dbReference>
<protein>
    <submittedName>
        <fullName evidence="2">1-hydroxycarotenoid 3,4-desaturase</fullName>
        <ecNumber evidence="2">1.3.99.27</ecNumber>
    </submittedName>
</protein>